<keyword evidence="2" id="KW-0479">Metal-binding</keyword>
<reference evidence="9 10" key="1">
    <citation type="submission" date="2019-12" db="EMBL/GenBank/DDBJ databases">
        <title>Genomic-based taxomic classification of the family Erythrobacteraceae.</title>
        <authorList>
            <person name="Xu L."/>
        </authorList>
    </citation>
    <scope>NUCLEOTIDE SEQUENCE [LARGE SCALE GENOMIC DNA]</scope>
    <source>
        <strain evidence="9 10">S36</strain>
    </source>
</reference>
<evidence type="ECO:0000256" key="4">
    <source>
        <dbReference type="ARBA" id="ARBA00022833"/>
    </source>
</evidence>
<evidence type="ECO:0000256" key="1">
    <source>
        <dbReference type="ARBA" id="ARBA00022670"/>
    </source>
</evidence>
<feature type="domain" description="Peptidase M48" evidence="8">
    <location>
        <begin position="92"/>
        <end position="262"/>
    </location>
</feature>
<dbReference type="Pfam" id="PF14559">
    <property type="entry name" value="TPR_19"/>
    <property type="match status" value="1"/>
</dbReference>
<dbReference type="InterPro" id="IPR051156">
    <property type="entry name" value="Mito/Outer_Membr_Metalloprot"/>
</dbReference>
<keyword evidence="7" id="KW-0732">Signal</keyword>
<keyword evidence="10" id="KW-1185">Reference proteome</keyword>
<dbReference type="CDD" id="cd07324">
    <property type="entry name" value="M48C_Oma1-like"/>
    <property type="match status" value="1"/>
</dbReference>
<dbReference type="GO" id="GO:0051603">
    <property type="term" value="P:proteolysis involved in protein catabolic process"/>
    <property type="evidence" value="ECO:0007669"/>
    <property type="project" value="TreeGrafter"/>
</dbReference>
<keyword evidence="1 6" id="KW-0645">Protease</keyword>
<name>A0A6I4TQ22_9SPHN</name>
<comment type="cofactor">
    <cofactor evidence="6">
        <name>Zn(2+)</name>
        <dbReference type="ChEBI" id="CHEBI:29105"/>
    </cofactor>
    <text evidence="6">Binds 1 zinc ion per subunit.</text>
</comment>
<dbReference type="InterPro" id="IPR001915">
    <property type="entry name" value="Peptidase_M48"/>
</dbReference>
<proteinExistence type="inferred from homology"/>
<dbReference type="Pfam" id="PF01435">
    <property type="entry name" value="Peptidase_M48"/>
    <property type="match status" value="1"/>
</dbReference>
<dbReference type="EMBL" id="WTYJ01000001">
    <property type="protein sequence ID" value="MXO98042.1"/>
    <property type="molecule type" value="Genomic_DNA"/>
</dbReference>
<protein>
    <submittedName>
        <fullName evidence="9">M48 family metalloprotease</fullName>
    </submittedName>
</protein>
<feature type="signal peptide" evidence="7">
    <location>
        <begin position="1"/>
        <end position="22"/>
    </location>
</feature>
<sequence length="399" mass="43983">MRPLRHLVAAGLCLAAPSVASAAEDFTIPSWTGAYQPQGEDERGLWRESDEIERAMVDSELVIRDPALNAFVRGVLCRIIGDVRCNSVRLYVTRSPSFNASMYANGMMLVNSGLLLRMRNEAELASVLGHEFAHFEQRHTLQGFKNRRAGSDLAAWAAVVGALAISLGSTNATYQYTDLRLNIYGGIARFERKQETDANVLGFAYMAHAGYRPSAASDVWRAVMNEADQSAEGRKRRSGRYDNVAFFASHPTNLQRADYLSQLANRVPGGDFDGAANYRAALAPWRQTFLEDQLKLNDFGGTDYIITRLAGGEQLTPDLLYARAELYRGRGHPRDLQNAIPLYREAIEKDPALVAAWRGLGLSLLRTGQMPEGKAALSTFLEHQPDTGDAPMLRSLIGA</sequence>
<comment type="similarity">
    <text evidence="6">Belongs to the peptidase M48 family.</text>
</comment>
<dbReference type="Gene3D" id="3.30.2010.10">
    <property type="entry name" value="Metalloproteases ('zincins'), catalytic domain"/>
    <property type="match status" value="1"/>
</dbReference>
<dbReference type="PANTHER" id="PTHR22726">
    <property type="entry name" value="METALLOENDOPEPTIDASE OMA1"/>
    <property type="match status" value="1"/>
</dbReference>
<evidence type="ECO:0000313" key="10">
    <source>
        <dbReference type="Proteomes" id="UP000469430"/>
    </source>
</evidence>
<dbReference type="RefSeq" id="WP_161389717.1">
    <property type="nucleotide sequence ID" value="NZ_JBHSCP010000001.1"/>
</dbReference>
<evidence type="ECO:0000256" key="3">
    <source>
        <dbReference type="ARBA" id="ARBA00022801"/>
    </source>
</evidence>
<dbReference type="GO" id="GO:0016020">
    <property type="term" value="C:membrane"/>
    <property type="evidence" value="ECO:0007669"/>
    <property type="project" value="TreeGrafter"/>
</dbReference>
<dbReference type="AlphaFoldDB" id="A0A6I4TQ22"/>
<gene>
    <name evidence="9" type="ORF">GRI97_03445</name>
</gene>
<dbReference type="PANTHER" id="PTHR22726:SF1">
    <property type="entry name" value="METALLOENDOPEPTIDASE OMA1, MITOCHONDRIAL"/>
    <property type="match status" value="1"/>
</dbReference>
<evidence type="ECO:0000256" key="6">
    <source>
        <dbReference type="RuleBase" id="RU003983"/>
    </source>
</evidence>
<feature type="chain" id="PRO_5026138505" evidence="7">
    <location>
        <begin position="23"/>
        <end position="399"/>
    </location>
</feature>
<dbReference type="Proteomes" id="UP000469430">
    <property type="component" value="Unassembled WGS sequence"/>
</dbReference>
<dbReference type="OrthoDB" id="9810445at2"/>
<keyword evidence="3 6" id="KW-0378">Hydrolase</keyword>
<evidence type="ECO:0000256" key="2">
    <source>
        <dbReference type="ARBA" id="ARBA00022723"/>
    </source>
</evidence>
<organism evidence="9 10">
    <name type="scientific">Croceibacterium xixiisoli</name>
    <dbReference type="NCBI Taxonomy" id="1476466"/>
    <lineage>
        <taxon>Bacteria</taxon>
        <taxon>Pseudomonadati</taxon>
        <taxon>Pseudomonadota</taxon>
        <taxon>Alphaproteobacteria</taxon>
        <taxon>Sphingomonadales</taxon>
        <taxon>Erythrobacteraceae</taxon>
        <taxon>Croceibacterium</taxon>
    </lineage>
</organism>
<evidence type="ECO:0000256" key="5">
    <source>
        <dbReference type="ARBA" id="ARBA00023049"/>
    </source>
</evidence>
<dbReference type="Gene3D" id="1.25.40.10">
    <property type="entry name" value="Tetratricopeptide repeat domain"/>
    <property type="match status" value="1"/>
</dbReference>
<evidence type="ECO:0000313" key="9">
    <source>
        <dbReference type="EMBL" id="MXO98042.1"/>
    </source>
</evidence>
<keyword evidence="5 6" id="KW-0482">Metalloprotease</keyword>
<evidence type="ECO:0000256" key="7">
    <source>
        <dbReference type="SAM" id="SignalP"/>
    </source>
</evidence>
<dbReference type="GO" id="GO:0046872">
    <property type="term" value="F:metal ion binding"/>
    <property type="evidence" value="ECO:0007669"/>
    <property type="project" value="UniProtKB-KW"/>
</dbReference>
<dbReference type="SUPFAM" id="SSF48452">
    <property type="entry name" value="TPR-like"/>
    <property type="match status" value="1"/>
</dbReference>
<comment type="caution">
    <text evidence="9">The sequence shown here is derived from an EMBL/GenBank/DDBJ whole genome shotgun (WGS) entry which is preliminary data.</text>
</comment>
<evidence type="ECO:0000259" key="8">
    <source>
        <dbReference type="Pfam" id="PF01435"/>
    </source>
</evidence>
<keyword evidence="4 6" id="KW-0862">Zinc</keyword>
<dbReference type="InterPro" id="IPR011990">
    <property type="entry name" value="TPR-like_helical_dom_sf"/>
</dbReference>
<accession>A0A6I4TQ22</accession>
<dbReference type="GO" id="GO:0004222">
    <property type="term" value="F:metalloendopeptidase activity"/>
    <property type="evidence" value="ECO:0007669"/>
    <property type="project" value="InterPro"/>
</dbReference>